<dbReference type="PRINTS" id="PR00629">
    <property type="entry name" value="SHCPIDOMAIN"/>
</dbReference>
<evidence type="ECO:0000256" key="1">
    <source>
        <dbReference type="SAM" id="MobiDB-lite"/>
    </source>
</evidence>
<dbReference type="SUPFAM" id="SSF55550">
    <property type="entry name" value="SH2 domain"/>
    <property type="match status" value="1"/>
</dbReference>
<dbReference type="CDD" id="cd09925">
    <property type="entry name" value="SH2_SHC"/>
    <property type="match status" value="1"/>
</dbReference>
<dbReference type="CDD" id="cd01209">
    <property type="entry name" value="PTB_Shc"/>
    <property type="match status" value="1"/>
</dbReference>
<evidence type="ECO:0000313" key="3">
    <source>
        <dbReference type="Proteomes" id="UP001152795"/>
    </source>
</evidence>
<dbReference type="Gene3D" id="2.30.29.30">
    <property type="entry name" value="Pleckstrin-homology domain (PH domain)/Phosphotyrosine-binding domain (PTB)"/>
    <property type="match status" value="1"/>
</dbReference>
<dbReference type="Gene3D" id="3.30.505.10">
    <property type="entry name" value="SH2 domain"/>
    <property type="match status" value="1"/>
</dbReference>
<dbReference type="PROSITE" id="PS50001">
    <property type="entry name" value="SH2"/>
    <property type="match status" value="1"/>
</dbReference>
<dbReference type="SMART" id="SM00252">
    <property type="entry name" value="SH2"/>
    <property type="match status" value="1"/>
</dbReference>
<dbReference type="GO" id="GO:0005886">
    <property type="term" value="C:plasma membrane"/>
    <property type="evidence" value="ECO:0007669"/>
    <property type="project" value="TreeGrafter"/>
</dbReference>
<dbReference type="OrthoDB" id="9938362at2759"/>
<evidence type="ECO:0000313" key="2">
    <source>
        <dbReference type="EMBL" id="CAB3978436.1"/>
    </source>
</evidence>
<protein>
    <submittedName>
        <fullName evidence="2">SHC-transforming 1-like</fullName>
    </submittedName>
</protein>
<feature type="region of interest" description="Disordered" evidence="1">
    <location>
        <begin position="204"/>
        <end position="238"/>
    </location>
</feature>
<dbReference type="InterPro" id="IPR000980">
    <property type="entry name" value="SH2"/>
</dbReference>
<feature type="compositionally biased region" description="Polar residues" evidence="1">
    <location>
        <begin position="284"/>
        <end position="294"/>
    </location>
</feature>
<dbReference type="Proteomes" id="UP001152795">
    <property type="component" value="Unassembled WGS sequence"/>
</dbReference>
<feature type="compositionally biased region" description="Polar residues" evidence="1">
    <location>
        <begin position="348"/>
        <end position="360"/>
    </location>
</feature>
<dbReference type="EMBL" id="CACRXK020000113">
    <property type="protein sequence ID" value="CAB3978436.1"/>
    <property type="molecule type" value="Genomic_DNA"/>
</dbReference>
<sequence length="566" mass="62622">MMKGSRNGKGVEEWSKAGSFVRKPDKGWLHSAQAIKDGGVCYALKYLGCIEVLKSMRTLQYDVRQQVTKEAMYRCCEANGYKFSKRKKAKSSILKLLADHPRTVHSGTFISLTVSVSGIVLTAMSSGEMISKHDMQGISFASGGEKDCPDIVGYVAKDAKNRRACHVLDCPQSLSYDVINTIGQAFELRYKMFLDDPPQLLPVPRRFEGSIGGEQQQAAAEESRDRTYERPRFEPEDEFADGYFDEFDDEHAYDSPAEEPKPAPMDEDSEHYQKPRSPACEMSNYDTPHSTLESHSGRDMASSLEFTVGTQFESAVTGPPLNTPSYNNPLASVPTVGNLPTLYDTPGATVNGTGQESNGGSFRVNWETFDEEITSSNRAQATAAPALGPKKSSPEPALPERADSPQHNSLGYALPTYKKKPEDQTARRTPPPLPKPYARKPAVEPPRPPAASEDDLSRKDWFHGPMSRHDAESLLVRDGDFLVRESTTNPGQYVLTGSQNGYPKHLLLVDPEGVVRTKDHSFESVDHLVRYHRDNKVPIISSGSVMILRQSVVRNDPSQSAYDVPI</sequence>
<gene>
    <name evidence="2" type="ORF">PACLA_8A035297</name>
</gene>
<dbReference type="InterPro" id="IPR006019">
    <property type="entry name" value="PID_Shc-like"/>
</dbReference>
<dbReference type="SMART" id="SM00462">
    <property type="entry name" value="PTB"/>
    <property type="match status" value="1"/>
</dbReference>
<feature type="compositionally biased region" description="Basic and acidic residues" evidence="1">
    <location>
        <begin position="250"/>
        <end position="261"/>
    </location>
</feature>
<dbReference type="PANTHER" id="PTHR10337:SF11">
    <property type="entry name" value="DSHC PROTEIN"/>
    <property type="match status" value="1"/>
</dbReference>
<reference evidence="2" key="1">
    <citation type="submission" date="2020-04" db="EMBL/GenBank/DDBJ databases">
        <authorList>
            <person name="Alioto T."/>
            <person name="Alioto T."/>
            <person name="Gomez Garrido J."/>
        </authorList>
    </citation>
    <scope>NUCLEOTIDE SEQUENCE</scope>
    <source>
        <strain evidence="2">A484AB</strain>
    </source>
</reference>
<dbReference type="FunFam" id="2.30.29.30:FF:000377">
    <property type="entry name" value="Shc transforming protein"/>
    <property type="match status" value="1"/>
</dbReference>
<dbReference type="InterPro" id="IPR035676">
    <property type="entry name" value="SHC_SH2"/>
</dbReference>
<dbReference type="AlphaFoldDB" id="A0A6S7FRI9"/>
<dbReference type="PROSITE" id="PS01179">
    <property type="entry name" value="PID"/>
    <property type="match status" value="1"/>
</dbReference>
<proteinExistence type="predicted"/>
<feature type="region of interest" description="Disordered" evidence="1">
    <location>
        <begin position="344"/>
        <end position="457"/>
    </location>
</feature>
<dbReference type="SUPFAM" id="SSF50729">
    <property type="entry name" value="PH domain-like"/>
    <property type="match status" value="1"/>
</dbReference>
<organism evidence="2 3">
    <name type="scientific">Paramuricea clavata</name>
    <name type="common">Red gorgonian</name>
    <name type="synonym">Violescent sea-whip</name>
    <dbReference type="NCBI Taxonomy" id="317549"/>
    <lineage>
        <taxon>Eukaryota</taxon>
        <taxon>Metazoa</taxon>
        <taxon>Cnidaria</taxon>
        <taxon>Anthozoa</taxon>
        <taxon>Octocorallia</taxon>
        <taxon>Malacalcyonacea</taxon>
        <taxon>Plexauridae</taxon>
        <taxon>Paramuricea</taxon>
    </lineage>
</organism>
<dbReference type="GO" id="GO:0030971">
    <property type="term" value="F:receptor tyrosine kinase binding"/>
    <property type="evidence" value="ECO:0007669"/>
    <property type="project" value="TreeGrafter"/>
</dbReference>
<dbReference type="Pfam" id="PF00017">
    <property type="entry name" value="SH2"/>
    <property type="match status" value="1"/>
</dbReference>
<dbReference type="InterPro" id="IPR011993">
    <property type="entry name" value="PH-like_dom_sf"/>
</dbReference>
<dbReference type="PANTHER" id="PTHR10337">
    <property type="entry name" value="SHC TRANSFORMING PROTEIN"/>
    <property type="match status" value="1"/>
</dbReference>
<accession>A0A6S7FRI9</accession>
<dbReference type="GO" id="GO:0007169">
    <property type="term" value="P:cell surface receptor protein tyrosine kinase signaling pathway"/>
    <property type="evidence" value="ECO:0007669"/>
    <property type="project" value="TreeGrafter"/>
</dbReference>
<comment type="caution">
    <text evidence="2">The sequence shown here is derived from an EMBL/GenBank/DDBJ whole genome shotgun (WGS) entry which is preliminary data.</text>
</comment>
<feature type="region of interest" description="Disordered" evidence="1">
    <location>
        <begin position="250"/>
        <end position="299"/>
    </location>
</feature>
<dbReference type="PRINTS" id="PR00401">
    <property type="entry name" value="SH2DOMAIN"/>
</dbReference>
<dbReference type="InterPro" id="IPR051235">
    <property type="entry name" value="CEP152/SHC-Transforming"/>
</dbReference>
<feature type="compositionally biased region" description="Basic and acidic residues" evidence="1">
    <location>
        <begin position="221"/>
        <end position="234"/>
    </location>
</feature>
<keyword evidence="3" id="KW-1185">Reference proteome</keyword>
<dbReference type="Pfam" id="PF00640">
    <property type="entry name" value="PID"/>
    <property type="match status" value="1"/>
</dbReference>
<name>A0A6S7FRI9_PARCT</name>
<dbReference type="GO" id="GO:0035556">
    <property type="term" value="P:intracellular signal transduction"/>
    <property type="evidence" value="ECO:0007669"/>
    <property type="project" value="InterPro"/>
</dbReference>
<dbReference type="FunFam" id="3.30.505.10:FF:000005">
    <property type="entry name" value="SHC-transforming protein 1 isoform 3"/>
    <property type="match status" value="1"/>
</dbReference>
<dbReference type="InterPro" id="IPR006020">
    <property type="entry name" value="PTB/PI_dom"/>
</dbReference>
<dbReference type="InterPro" id="IPR036860">
    <property type="entry name" value="SH2_dom_sf"/>
</dbReference>